<evidence type="ECO:0000256" key="3">
    <source>
        <dbReference type="ARBA" id="ARBA00022679"/>
    </source>
</evidence>
<sequence>MESNGSVRPSRPQDEDPRVTVVVVSRNRRDELLRSLGHHRAPVVLVDNGSTDGSAEAVRRAYPDVEVVELGRNLGAAARTVGVGRARTPMVAFADDDSWWTPGSLRAAADALAGAPRVGLVTVEVRVGESQEVDPFTRDLAASPLRAPGRSLPGLRVLGFMGCAAMVRRSAFLAAGGFDDVVRFPGEEERLAWDLSAAGWDLVFLDGPVVRHFPSPRRDGTDDRRRGIARARVLTTTMRLPWRRVAARVAAELRAGPGPRRGVLDAAQDLRAALPRREVLPRHVLADLDTLAAVPAPQGVGTGGR</sequence>
<keyword evidence="3" id="KW-0808">Transferase</keyword>
<proteinExistence type="inferred from homology"/>
<dbReference type="PANTHER" id="PTHR43685:SF5">
    <property type="entry name" value="GLYCOSYLTRANSFERASE EPSE-RELATED"/>
    <property type="match status" value="1"/>
</dbReference>
<dbReference type="PANTHER" id="PTHR43685">
    <property type="entry name" value="GLYCOSYLTRANSFERASE"/>
    <property type="match status" value="1"/>
</dbReference>
<evidence type="ECO:0000313" key="6">
    <source>
        <dbReference type="Proteomes" id="UP000239895"/>
    </source>
</evidence>
<protein>
    <submittedName>
        <fullName evidence="5">GT2 family glycosyltransferase</fullName>
    </submittedName>
</protein>
<keyword evidence="6" id="KW-1185">Reference proteome</keyword>
<dbReference type="InterPro" id="IPR001173">
    <property type="entry name" value="Glyco_trans_2-like"/>
</dbReference>
<dbReference type="Proteomes" id="UP000239895">
    <property type="component" value="Unassembled WGS sequence"/>
</dbReference>
<evidence type="ECO:0000256" key="1">
    <source>
        <dbReference type="ARBA" id="ARBA00006739"/>
    </source>
</evidence>
<dbReference type="InterPro" id="IPR050834">
    <property type="entry name" value="Glycosyltransf_2"/>
</dbReference>
<dbReference type="EMBL" id="PVTX01000001">
    <property type="protein sequence ID" value="PRZ09935.1"/>
    <property type="molecule type" value="Genomic_DNA"/>
</dbReference>
<keyword evidence="2" id="KW-0328">Glycosyltransferase</keyword>
<name>A0ABX5EHP4_9MICO</name>
<organism evidence="5 6">
    <name type="scientific">Isoptericola halotolerans</name>
    <dbReference type="NCBI Taxonomy" id="300560"/>
    <lineage>
        <taxon>Bacteria</taxon>
        <taxon>Bacillati</taxon>
        <taxon>Actinomycetota</taxon>
        <taxon>Actinomycetes</taxon>
        <taxon>Micrococcales</taxon>
        <taxon>Promicromonosporaceae</taxon>
        <taxon>Isoptericola</taxon>
    </lineage>
</organism>
<dbReference type="RefSeq" id="WP_106264165.1">
    <property type="nucleotide sequence ID" value="NZ_PVTX01000001.1"/>
</dbReference>
<dbReference type="Pfam" id="PF00535">
    <property type="entry name" value="Glycos_transf_2"/>
    <property type="match status" value="1"/>
</dbReference>
<dbReference type="Gene3D" id="3.90.550.10">
    <property type="entry name" value="Spore Coat Polysaccharide Biosynthesis Protein SpsA, Chain A"/>
    <property type="match status" value="1"/>
</dbReference>
<dbReference type="SUPFAM" id="SSF53448">
    <property type="entry name" value="Nucleotide-diphospho-sugar transferases"/>
    <property type="match status" value="1"/>
</dbReference>
<evidence type="ECO:0000259" key="4">
    <source>
        <dbReference type="Pfam" id="PF00535"/>
    </source>
</evidence>
<comment type="similarity">
    <text evidence="1">Belongs to the glycosyltransferase 2 family.</text>
</comment>
<reference evidence="5 6" key="1">
    <citation type="submission" date="2018-03" db="EMBL/GenBank/DDBJ databases">
        <title>Comparative analysis of microorganisms from saline springs in Andes Mountain Range, Colombia.</title>
        <authorList>
            <person name="Rubin E."/>
        </authorList>
    </citation>
    <scope>NUCLEOTIDE SEQUENCE [LARGE SCALE GENOMIC DNA]</scope>
    <source>
        <strain evidence="5 6">CG 23</strain>
    </source>
</reference>
<gene>
    <name evidence="5" type="ORF">BCL65_10173</name>
</gene>
<evidence type="ECO:0000313" key="5">
    <source>
        <dbReference type="EMBL" id="PRZ09935.1"/>
    </source>
</evidence>
<accession>A0ABX5EHP4</accession>
<comment type="caution">
    <text evidence="5">The sequence shown here is derived from an EMBL/GenBank/DDBJ whole genome shotgun (WGS) entry which is preliminary data.</text>
</comment>
<feature type="domain" description="Glycosyltransferase 2-like" evidence="4">
    <location>
        <begin position="20"/>
        <end position="172"/>
    </location>
</feature>
<dbReference type="InterPro" id="IPR029044">
    <property type="entry name" value="Nucleotide-diphossugar_trans"/>
</dbReference>
<evidence type="ECO:0000256" key="2">
    <source>
        <dbReference type="ARBA" id="ARBA00022676"/>
    </source>
</evidence>